<feature type="compositionally biased region" description="Low complexity" evidence="1">
    <location>
        <begin position="9"/>
        <end position="25"/>
    </location>
</feature>
<evidence type="ECO:0000256" key="1">
    <source>
        <dbReference type="SAM" id="MobiDB-lite"/>
    </source>
</evidence>
<name>A0A433SQA3_ELYCH</name>
<feature type="non-terminal residue" evidence="2">
    <location>
        <position position="454"/>
    </location>
</feature>
<gene>
    <name evidence="2" type="ORF">EGW08_020829</name>
</gene>
<comment type="caution">
    <text evidence="2">The sequence shown here is derived from an EMBL/GenBank/DDBJ whole genome shotgun (WGS) entry which is preliminary data.</text>
</comment>
<evidence type="ECO:0000313" key="2">
    <source>
        <dbReference type="EMBL" id="RUS71408.1"/>
    </source>
</evidence>
<evidence type="ECO:0000313" key="3">
    <source>
        <dbReference type="Proteomes" id="UP000271974"/>
    </source>
</evidence>
<feature type="region of interest" description="Disordered" evidence="1">
    <location>
        <begin position="1"/>
        <end position="202"/>
    </location>
</feature>
<feature type="compositionally biased region" description="Basic and acidic residues" evidence="1">
    <location>
        <begin position="152"/>
        <end position="169"/>
    </location>
</feature>
<feature type="compositionally biased region" description="Polar residues" evidence="1">
    <location>
        <begin position="136"/>
        <end position="145"/>
    </location>
</feature>
<dbReference type="AlphaFoldDB" id="A0A433SQA3"/>
<sequence length="454" mass="49510">MKAKPATRSGSPAMSPSPKSPSKSSTRLPIKMGSKSPSKTVGKPTTNASPTKTTTKTPVKELPSQAKKTAKAPMKDSTKSPAKSKSPTPGAKPTAKQQQKTADKKPVKESPEKSKAGNERQGSQNRGKSPRPDAKASSSKGSQTAKGKIAIKQRETKILNLKAKADSPSKKKPQTVLGNNKKTPLKKTPSKIVQKAKKKKIERELSTSQFIDLWTLANIGKREASLNASMKVNIMYESVAKSPPKSAPTKPSTDAEEVKGKAQQDKSTPKKSTPENKDKTAETDEKKTKRPMLRVCKCKATKGKKLAVSAALKVHKKSVMSSPSKTGQTELRKRKSPHYKIFKEEPIAKSRKVEDKKAKLAVKSKAKTTNGTSKKKKPKAAPSGHQLCNIIEKSPRQASLIAKAMIALEQEEDVVLESTARTKVYDWKELRPHHQNSRRRLVWVSGLAKSITDK</sequence>
<keyword evidence="3" id="KW-1185">Reference proteome</keyword>
<feature type="compositionally biased region" description="Low complexity" evidence="1">
    <location>
        <begin position="79"/>
        <end position="100"/>
    </location>
</feature>
<dbReference type="EMBL" id="RQTK01001217">
    <property type="protein sequence ID" value="RUS71408.1"/>
    <property type="molecule type" value="Genomic_DNA"/>
</dbReference>
<feature type="compositionally biased region" description="Basic and acidic residues" evidence="1">
    <location>
        <begin position="256"/>
        <end position="287"/>
    </location>
</feature>
<organism evidence="2 3">
    <name type="scientific">Elysia chlorotica</name>
    <name type="common">Eastern emerald elysia</name>
    <name type="synonym">Sea slug</name>
    <dbReference type="NCBI Taxonomy" id="188477"/>
    <lineage>
        <taxon>Eukaryota</taxon>
        <taxon>Metazoa</taxon>
        <taxon>Spiralia</taxon>
        <taxon>Lophotrochozoa</taxon>
        <taxon>Mollusca</taxon>
        <taxon>Gastropoda</taxon>
        <taxon>Heterobranchia</taxon>
        <taxon>Euthyneura</taxon>
        <taxon>Panpulmonata</taxon>
        <taxon>Sacoglossa</taxon>
        <taxon>Placobranchoidea</taxon>
        <taxon>Plakobranchidae</taxon>
        <taxon>Elysia</taxon>
    </lineage>
</organism>
<accession>A0A433SQA3</accession>
<feature type="region of interest" description="Disordered" evidence="1">
    <location>
        <begin position="239"/>
        <end position="296"/>
    </location>
</feature>
<feature type="compositionally biased region" description="Basic and acidic residues" evidence="1">
    <location>
        <begin position="101"/>
        <end position="118"/>
    </location>
</feature>
<feature type="compositionally biased region" description="Basic residues" evidence="1">
    <location>
        <begin position="183"/>
        <end position="200"/>
    </location>
</feature>
<dbReference type="Proteomes" id="UP000271974">
    <property type="component" value="Unassembled WGS sequence"/>
</dbReference>
<protein>
    <submittedName>
        <fullName evidence="2">Uncharacterized protein</fullName>
    </submittedName>
</protein>
<feature type="compositionally biased region" description="Low complexity" evidence="1">
    <location>
        <begin position="43"/>
        <end position="63"/>
    </location>
</feature>
<proteinExistence type="predicted"/>
<feature type="compositionally biased region" description="Low complexity" evidence="1">
    <location>
        <begin position="240"/>
        <end position="252"/>
    </location>
</feature>
<reference evidence="2 3" key="1">
    <citation type="submission" date="2019-01" db="EMBL/GenBank/DDBJ databases">
        <title>A draft genome assembly of the solar-powered sea slug Elysia chlorotica.</title>
        <authorList>
            <person name="Cai H."/>
            <person name="Li Q."/>
            <person name="Fang X."/>
            <person name="Li J."/>
            <person name="Curtis N.E."/>
            <person name="Altenburger A."/>
            <person name="Shibata T."/>
            <person name="Feng M."/>
            <person name="Maeda T."/>
            <person name="Schwartz J.A."/>
            <person name="Shigenobu S."/>
            <person name="Lundholm N."/>
            <person name="Nishiyama T."/>
            <person name="Yang H."/>
            <person name="Hasebe M."/>
            <person name="Li S."/>
            <person name="Pierce S.K."/>
            <person name="Wang J."/>
        </authorList>
    </citation>
    <scope>NUCLEOTIDE SEQUENCE [LARGE SCALE GENOMIC DNA]</scope>
    <source>
        <strain evidence="2">EC2010</strain>
        <tissue evidence="2">Whole organism of an adult</tissue>
    </source>
</reference>
<feature type="compositionally biased region" description="Polar residues" evidence="1">
    <location>
        <begin position="319"/>
        <end position="329"/>
    </location>
</feature>
<feature type="compositionally biased region" description="Basic and acidic residues" evidence="1">
    <location>
        <begin position="341"/>
        <end position="358"/>
    </location>
</feature>
<feature type="region of interest" description="Disordered" evidence="1">
    <location>
        <begin position="312"/>
        <end position="388"/>
    </location>
</feature>